<evidence type="ECO:0000256" key="1">
    <source>
        <dbReference type="SAM" id="Phobius"/>
    </source>
</evidence>
<evidence type="ECO:0000313" key="3">
    <source>
        <dbReference type="EMBL" id="KRZ31028.1"/>
    </source>
</evidence>
<name>A0A0V1J7U5_TRIPS</name>
<evidence type="ECO:0000313" key="4">
    <source>
        <dbReference type="EMBL" id="KRZ39507.1"/>
    </source>
</evidence>
<protein>
    <submittedName>
        <fullName evidence="3">Uncharacterized protein</fullName>
    </submittedName>
</protein>
<feature type="transmembrane region" description="Helical" evidence="1">
    <location>
        <begin position="24"/>
        <end position="50"/>
    </location>
</feature>
<accession>A0A0V1J7U5</accession>
<dbReference type="EMBL" id="JYDS01000029">
    <property type="protein sequence ID" value="KRZ31028.1"/>
    <property type="molecule type" value="Genomic_DNA"/>
</dbReference>
<organism evidence="3 6">
    <name type="scientific">Trichinella pseudospiralis</name>
    <name type="common">Parasitic roundworm</name>
    <dbReference type="NCBI Taxonomy" id="6337"/>
    <lineage>
        <taxon>Eukaryota</taxon>
        <taxon>Metazoa</taxon>
        <taxon>Ecdysozoa</taxon>
        <taxon>Nematoda</taxon>
        <taxon>Enoplea</taxon>
        <taxon>Dorylaimia</taxon>
        <taxon>Trichinellida</taxon>
        <taxon>Trichinellidae</taxon>
        <taxon>Trichinella</taxon>
    </lineage>
</organism>
<sequence>MPKKQNNKEELLFKVENQFIDLPLLFLINSNVPCILLAVLRFLLLIYYYLLVDLMSKESNYWYAWEPGTEKSLDICNGCRALVDWSLESKRKKFQTIQLRRITNLCTFYHYNNELLRQFWLAQSGLPLEEVCCSTSYPELPVGNIFTLSVLEI</sequence>
<reference evidence="5 6" key="1">
    <citation type="submission" date="2015-01" db="EMBL/GenBank/DDBJ databases">
        <title>Evolution of Trichinella species and genotypes.</title>
        <authorList>
            <person name="Korhonen P.K."/>
            <person name="Edoardo P."/>
            <person name="Giuseppe L.R."/>
            <person name="Gasser R.B."/>
        </authorList>
    </citation>
    <scope>NUCLEOTIDE SEQUENCE [LARGE SCALE GENOMIC DNA]</scope>
    <source>
        <strain evidence="2">ISS13</strain>
        <strain evidence="4">ISS176</strain>
        <strain evidence="3">ISS588</strain>
    </source>
</reference>
<evidence type="ECO:0000313" key="2">
    <source>
        <dbReference type="EMBL" id="KRY75581.1"/>
    </source>
</evidence>
<dbReference type="Proteomes" id="UP000054632">
    <property type="component" value="Unassembled WGS sequence"/>
</dbReference>
<keyword evidence="6" id="KW-1185">Reference proteome</keyword>
<evidence type="ECO:0000313" key="6">
    <source>
        <dbReference type="Proteomes" id="UP000054805"/>
    </source>
</evidence>
<dbReference type="EMBL" id="JYDR01000017">
    <property type="protein sequence ID" value="KRY75581.1"/>
    <property type="molecule type" value="Genomic_DNA"/>
</dbReference>
<keyword evidence="1" id="KW-0812">Transmembrane</keyword>
<comment type="caution">
    <text evidence="3">The sequence shown here is derived from an EMBL/GenBank/DDBJ whole genome shotgun (WGS) entry which is preliminary data.</text>
</comment>
<keyword evidence="1" id="KW-0472">Membrane</keyword>
<proteinExistence type="predicted"/>
<dbReference type="EMBL" id="JYDV01000035">
    <property type="protein sequence ID" value="KRZ39507.1"/>
    <property type="molecule type" value="Genomic_DNA"/>
</dbReference>
<dbReference type="Proteomes" id="UP000054805">
    <property type="component" value="Unassembled WGS sequence"/>
</dbReference>
<gene>
    <name evidence="2" type="ORF">T4A_6219</name>
    <name evidence="3" type="ORF">T4B_4118</name>
    <name evidence="4" type="ORF">T4C_3209</name>
</gene>
<keyword evidence="1" id="KW-1133">Transmembrane helix</keyword>
<evidence type="ECO:0000313" key="5">
    <source>
        <dbReference type="Proteomes" id="UP000054632"/>
    </source>
</evidence>
<dbReference type="AlphaFoldDB" id="A0A0V1J7U5"/>
<dbReference type="Proteomes" id="UP000054826">
    <property type="component" value="Unassembled WGS sequence"/>
</dbReference>